<evidence type="ECO:0000256" key="3">
    <source>
        <dbReference type="HAMAP-Rule" id="MF_00187"/>
    </source>
</evidence>
<dbReference type="GO" id="GO:0006777">
    <property type="term" value="P:Mo-molybdopterin cofactor biosynthetic process"/>
    <property type="evidence" value="ECO:0007669"/>
    <property type="project" value="UniProtKB-UniRule"/>
</dbReference>
<protein>
    <recommendedName>
        <fullName evidence="3">Sulfur carrier protein FdhD</fullName>
    </recommendedName>
</protein>
<feature type="active site" description="Cysteine persulfide intermediate" evidence="3">
    <location>
        <position position="99"/>
    </location>
</feature>
<dbReference type="Gene3D" id="3.40.140.10">
    <property type="entry name" value="Cytidine Deaminase, domain 2"/>
    <property type="match status" value="1"/>
</dbReference>
<dbReference type="RefSeq" id="WP_012646736.1">
    <property type="nucleotide sequence ID" value="NC_011979.1"/>
</dbReference>
<dbReference type="Gene3D" id="3.10.20.10">
    <property type="match status" value="1"/>
</dbReference>
<comment type="function">
    <text evidence="3">Required for formate dehydrogenase (FDH) activity. Acts as a sulfur carrier protein that transfers sulfur from IscS to the molybdenum cofactor prior to its insertion into FDH.</text>
</comment>
<gene>
    <name evidence="4" type="primary">bamL</name>
    <name evidence="3 4" type="synonym">fdhD</name>
    <name evidence="4" type="ordered locus">Geob_1649</name>
</gene>
<evidence type="ECO:0000313" key="4">
    <source>
        <dbReference type="EMBL" id="ACM20007.1"/>
    </source>
</evidence>
<dbReference type="Pfam" id="PF02634">
    <property type="entry name" value="FdhD-NarQ"/>
    <property type="match status" value="1"/>
</dbReference>
<keyword evidence="5" id="KW-1185">Reference proteome</keyword>
<evidence type="ECO:0000313" key="5">
    <source>
        <dbReference type="Proteomes" id="UP000007721"/>
    </source>
</evidence>
<comment type="similarity">
    <text evidence="3">Belongs to the FdhD family.</text>
</comment>
<dbReference type="InterPro" id="IPR003786">
    <property type="entry name" value="FdhD"/>
</dbReference>
<dbReference type="PANTHER" id="PTHR30592:SF1">
    <property type="entry name" value="SULFUR CARRIER PROTEIN FDHD"/>
    <property type="match status" value="1"/>
</dbReference>
<name>B9M626_GEODF</name>
<comment type="caution">
    <text evidence="3">Lacks conserved residue(s) required for the propagation of feature annotation.</text>
</comment>
<dbReference type="SUPFAM" id="SSF53927">
    <property type="entry name" value="Cytidine deaminase-like"/>
    <property type="match status" value="1"/>
</dbReference>
<dbReference type="STRING" id="316067.Geob_1649"/>
<keyword evidence="1 3" id="KW-0963">Cytoplasm</keyword>
<proteinExistence type="inferred from homology"/>
<dbReference type="HAMAP" id="MF_00187">
    <property type="entry name" value="FdhD"/>
    <property type="match status" value="1"/>
</dbReference>
<accession>B9M626</accession>
<dbReference type="eggNOG" id="COG1526">
    <property type="taxonomic scope" value="Bacteria"/>
</dbReference>
<organism evidence="4 5">
    <name type="scientific">Geotalea daltonii (strain DSM 22248 / JCM 15807 / FRC-32)</name>
    <name type="common">Geobacter daltonii</name>
    <dbReference type="NCBI Taxonomy" id="316067"/>
    <lineage>
        <taxon>Bacteria</taxon>
        <taxon>Pseudomonadati</taxon>
        <taxon>Thermodesulfobacteriota</taxon>
        <taxon>Desulfuromonadia</taxon>
        <taxon>Geobacterales</taxon>
        <taxon>Geobacteraceae</taxon>
        <taxon>Geotalea</taxon>
    </lineage>
</organism>
<comment type="subcellular location">
    <subcellularLocation>
        <location evidence="3">Cytoplasm</location>
    </subcellularLocation>
</comment>
<evidence type="ECO:0000256" key="2">
    <source>
        <dbReference type="ARBA" id="ARBA00023150"/>
    </source>
</evidence>
<dbReference type="PANTHER" id="PTHR30592">
    <property type="entry name" value="FORMATE DEHYDROGENASE"/>
    <property type="match status" value="1"/>
</dbReference>
<dbReference type="InterPro" id="IPR016193">
    <property type="entry name" value="Cytidine_deaminase-like"/>
</dbReference>
<dbReference type="HOGENOM" id="CLU_056887_4_1_7"/>
<dbReference type="GO" id="GO:0016783">
    <property type="term" value="F:sulfurtransferase activity"/>
    <property type="evidence" value="ECO:0007669"/>
    <property type="project" value="InterPro"/>
</dbReference>
<dbReference type="AlphaFoldDB" id="B9M626"/>
<dbReference type="PIRSF" id="PIRSF015626">
    <property type="entry name" value="FdhD"/>
    <property type="match status" value="1"/>
</dbReference>
<reference evidence="4 5" key="1">
    <citation type="submission" date="2009-01" db="EMBL/GenBank/DDBJ databases">
        <title>Complete sequence of Geobacter sp. FRC-32.</title>
        <authorList>
            <consortium name="US DOE Joint Genome Institute"/>
            <person name="Lucas S."/>
            <person name="Copeland A."/>
            <person name="Lapidus A."/>
            <person name="Glavina del Rio T."/>
            <person name="Dalin E."/>
            <person name="Tice H."/>
            <person name="Bruce D."/>
            <person name="Goodwin L."/>
            <person name="Pitluck S."/>
            <person name="Saunders E."/>
            <person name="Brettin T."/>
            <person name="Detter J.C."/>
            <person name="Han C."/>
            <person name="Larimer F."/>
            <person name="Land M."/>
            <person name="Hauser L."/>
            <person name="Kyrpides N."/>
            <person name="Ovchinnikova G."/>
            <person name="Kostka J."/>
            <person name="Richardson P."/>
        </authorList>
    </citation>
    <scope>NUCLEOTIDE SEQUENCE [LARGE SCALE GENOMIC DNA]</scope>
    <source>
        <strain evidence="5">DSM 22248 / JCM 15807 / FRC-32</strain>
    </source>
</reference>
<sequence>MNKDIPVYHYDGGVLAPVQVHPVKEFPMKLLVNERELATLVASPHDLRFLVAGFLRLQGFVKSLDDFVLFSVCNDFGVANIRIKGELPDKLRPILTSGCGTGVTFTLPGSDSVGKVSQPDGLSVPPEAVFALMDDLGKKAEQYRSHGGIHSAAVGDGEDLLLYAEDLGRHNTLDRIAGEALFKGVDLTGKMLVTSGRVSSEMVAKAALLGISLIASRTSPTDMAVQIGDQLGITLIGYVRGRKFNVYTHSQRLVIS</sequence>
<keyword evidence="2 3" id="KW-0501">Molybdenum cofactor biosynthesis</keyword>
<dbReference type="GO" id="GO:0097163">
    <property type="term" value="F:sulfur carrier activity"/>
    <property type="evidence" value="ECO:0007669"/>
    <property type="project" value="UniProtKB-UniRule"/>
</dbReference>
<dbReference type="GO" id="GO:0005737">
    <property type="term" value="C:cytoplasm"/>
    <property type="evidence" value="ECO:0007669"/>
    <property type="project" value="UniProtKB-SubCell"/>
</dbReference>
<dbReference type="KEGG" id="geo:Geob_1649"/>
<dbReference type="EMBL" id="CP001390">
    <property type="protein sequence ID" value="ACM20007.1"/>
    <property type="molecule type" value="Genomic_DNA"/>
</dbReference>
<dbReference type="NCBIfam" id="TIGR00129">
    <property type="entry name" value="fdhD_narQ"/>
    <property type="match status" value="1"/>
</dbReference>
<evidence type="ECO:0000256" key="1">
    <source>
        <dbReference type="ARBA" id="ARBA00022490"/>
    </source>
</evidence>
<dbReference type="Proteomes" id="UP000007721">
    <property type="component" value="Chromosome"/>
</dbReference>